<dbReference type="InterPro" id="IPR038029">
    <property type="entry name" value="GbiG_N_sf"/>
</dbReference>
<name>A0A6N9TP20_DISTH</name>
<dbReference type="SUPFAM" id="SSF159664">
    <property type="entry name" value="CobE/GbiG C-terminal domain-like"/>
    <property type="match status" value="1"/>
</dbReference>
<dbReference type="Gene3D" id="3.40.50.11220">
    <property type="match status" value="1"/>
</dbReference>
<dbReference type="UniPathway" id="UPA00148"/>
<evidence type="ECO:0000256" key="6">
    <source>
        <dbReference type="RuleBase" id="RU003960"/>
    </source>
</evidence>
<dbReference type="NCBIfam" id="TIGR01465">
    <property type="entry name" value="cobM_cbiF"/>
    <property type="match status" value="1"/>
</dbReference>
<keyword evidence="12" id="KW-1185">Reference proteome</keyword>
<comment type="caution">
    <text evidence="11">The sequence shown here is derived from an EMBL/GenBank/DDBJ whole genome shotgun (WGS) entry which is preliminary data.</text>
</comment>
<keyword evidence="5" id="KW-0949">S-adenosyl-L-methionine</keyword>
<protein>
    <submittedName>
        <fullName evidence="11">Precorrin-4 C(11)-methyltransferase</fullName>
        <ecNumber evidence="11">2.1.1.133</ecNumber>
    </submittedName>
</protein>
<evidence type="ECO:0000256" key="3">
    <source>
        <dbReference type="ARBA" id="ARBA00022603"/>
    </source>
</evidence>
<dbReference type="Gene3D" id="3.30.420.180">
    <property type="entry name" value="CobE/GbiG C-terminal domain"/>
    <property type="match status" value="1"/>
</dbReference>
<sequence>MSPYPDPEQHSAPPYPVAFVGAGPGDPELLTVLGARLLREADLVLYTGSLVPAEVVAGLRAEVRSSAGMTLEEALDLMVSAARAGRRVVRLHTGDPALYSAVQEQIEGLRRAGIPYRIVPGVTAGFAAAAAIGQELTIPGVSQTVIFSRIGGKTPVPPGEDLARLAAAGGTLVLYLSAGHLRRVVRALVDGGREPDTPAVVVAEASRPAERVVRGTLATIADEAERAGIRKTAVILVGRALAASELDLGRRSLLYAPSFGHGFREAEVRPPADSARVRAPEPPSWAESAPAAAGPAPEAPPKVAGAFHGWDSGGYAYPEAGFPEAPAGPAGEGPSPAAWSRGRLTLVYVTPGGRVLAERIAAAVPGSEILPYADLRRPGALEARWAWGRGLVFVMAAGIVLRFLAPYLKDKRTDPAVVVVDERGRHAVSLLSGHLGGANHLARVVAELTGGEAVVTTASDTLGLVALDAWAMERDLRVRDFEAFKLAASALVAKGRLTLYTDCRVAALPRGLEAAAEVETADVVVSPYELPGASPILRLFPPVLALGVGCNRGTSAAVLERQAEAFLEAHGAAREALFCLATIDVKRDEPGLVELARRWHLPLHCFPAAELDRVPVRRPSSRVARAVGAHGVAEPAAILASGGGRLLVPKEKKGAVTFALARRDWTLSA</sequence>
<evidence type="ECO:0000259" key="10">
    <source>
        <dbReference type="Pfam" id="PF11760"/>
    </source>
</evidence>
<dbReference type="SUPFAM" id="SSF159672">
    <property type="entry name" value="CbiG N-terminal domain-like"/>
    <property type="match status" value="1"/>
</dbReference>
<evidence type="ECO:0000313" key="11">
    <source>
        <dbReference type="EMBL" id="NDY42808.1"/>
    </source>
</evidence>
<dbReference type="InterPro" id="IPR036518">
    <property type="entry name" value="CobE/GbiG_C_sf"/>
</dbReference>
<proteinExistence type="inferred from homology"/>
<organism evidence="11 12">
    <name type="scientific">Dissulfurirhabdus thermomarina</name>
    <dbReference type="NCBI Taxonomy" id="1765737"/>
    <lineage>
        <taxon>Bacteria</taxon>
        <taxon>Deltaproteobacteria</taxon>
        <taxon>Dissulfurirhabdaceae</taxon>
        <taxon>Dissulfurirhabdus</taxon>
    </lineage>
</organism>
<comment type="similarity">
    <text evidence="2 6">Belongs to the precorrin methyltransferase family.</text>
</comment>
<feature type="domain" description="Tetrapyrrole methylase" evidence="8">
    <location>
        <begin position="17"/>
        <end position="220"/>
    </location>
</feature>
<dbReference type="SUPFAM" id="SSF53790">
    <property type="entry name" value="Tetrapyrrole methylase"/>
    <property type="match status" value="1"/>
</dbReference>
<dbReference type="GO" id="GO:0009236">
    <property type="term" value="P:cobalamin biosynthetic process"/>
    <property type="evidence" value="ECO:0007669"/>
    <property type="project" value="UniProtKB-UniPathway"/>
</dbReference>
<feature type="compositionally biased region" description="Basic and acidic residues" evidence="7">
    <location>
        <begin position="265"/>
        <end position="279"/>
    </location>
</feature>
<dbReference type="Pfam" id="PF01890">
    <property type="entry name" value="CbiG_C"/>
    <property type="match status" value="1"/>
</dbReference>
<evidence type="ECO:0000259" key="9">
    <source>
        <dbReference type="Pfam" id="PF01890"/>
    </source>
</evidence>
<dbReference type="Gene3D" id="3.30.950.10">
    <property type="entry name" value="Methyltransferase, Cobalt-precorrin-4 Transmethylase, Domain 2"/>
    <property type="match status" value="1"/>
</dbReference>
<feature type="domain" description="CobE/GbiG C-terminal" evidence="9">
    <location>
        <begin position="544"/>
        <end position="661"/>
    </location>
</feature>
<dbReference type="GO" id="GO:0032259">
    <property type="term" value="P:methylation"/>
    <property type="evidence" value="ECO:0007669"/>
    <property type="project" value="UniProtKB-KW"/>
</dbReference>
<dbReference type="Pfam" id="PF11760">
    <property type="entry name" value="CbiG_N"/>
    <property type="match status" value="1"/>
</dbReference>
<dbReference type="Gene3D" id="3.40.1010.10">
    <property type="entry name" value="Cobalt-precorrin-4 Transmethylase, Domain 1"/>
    <property type="match status" value="1"/>
</dbReference>
<evidence type="ECO:0000256" key="4">
    <source>
        <dbReference type="ARBA" id="ARBA00022679"/>
    </source>
</evidence>
<dbReference type="InterPro" id="IPR006362">
    <property type="entry name" value="Cbl_synth_CobM/CibF"/>
</dbReference>
<dbReference type="RefSeq" id="WP_163298938.1">
    <property type="nucleotide sequence ID" value="NZ_JAAGRR010000087.1"/>
</dbReference>
<evidence type="ECO:0000256" key="5">
    <source>
        <dbReference type="ARBA" id="ARBA00022691"/>
    </source>
</evidence>
<dbReference type="PANTHER" id="PTHR47036:SF1">
    <property type="entry name" value="COBALT-FACTOR III C(17)-METHYLTRANSFERASE-RELATED"/>
    <property type="match status" value="1"/>
</dbReference>
<comment type="pathway">
    <text evidence="1">Cofactor biosynthesis; adenosylcobalamin biosynthesis.</text>
</comment>
<dbReference type="GO" id="GO:0046026">
    <property type="term" value="F:precorrin-4 C11-methyltransferase activity"/>
    <property type="evidence" value="ECO:0007669"/>
    <property type="project" value="UniProtKB-EC"/>
</dbReference>
<evidence type="ECO:0000256" key="7">
    <source>
        <dbReference type="SAM" id="MobiDB-lite"/>
    </source>
</evidence>
<evidence type="ECO:0000256" key="2">
    <source>
        <dbReference type="ARBA" id="ARBA00005879"/>
    </source>
</evidence>
<dbReference type="InterPro" id="IPR002750">
    <property type="entry name" value="CobE/GbiG_C"/>
</dbReference>
<keyword evidence="3 6" id="KW-0489">Methyltransferase</keyword>
<reference evidence="11 12" key="1">
    <citation type="submission" date="2020-02" db="EMBL/GenBank/DDBJ databases">
        <title>Comparative genomics of sulfur disproportionating microorganisms.</title>
        <authorList>
            <person name="Ward L.M."/>
            <person name="Bertran E."/>
            <person name="Johnston D.T."/>
        </authorList>
    </citation>
    <scope>NUCLEOTIDE SEQUENCE [LARGE SCALE GENOMIC DNA]</scope>
    <source>
        <strain evidence="11 12">DSM 100025</strain>
    </source>
</reference>
<dbReference type="InterPro" id="IPR000878">
    <property type="entry name" value="4pyrrol_Mease"/>
</dbReference>
<dbReference type="InterPro" id="IPR014776">
    <property type="entry name" value="4pyrrole_Mease_sub2"/>
</dbReference>
<evidence type="ECO:0000313" key="12">
    <source>
        <dbReference type="Proteomes" id="UP000469346"/>
    </source>
</evidence>
<dbReference type="EMBL" id="JAAGRR010000087">
    <property type="protein sequence ID" value="NDY42808.1"/>
    <property type="molecule type" value="Genomic_DNA"/>
</dbReference>
<dbReference type="EC" id="2.1.1.133" evidence="11"/>
<feature type="region of interest" description="Disordered" evidence="7">
    <location>
        <begin position="265"/>
        <end position="303"/>
    </location>
</feature>
<dbReference type="InterPro" id="IPR003043">
    <property type="entry name" value="Uropor_MeTrfase_CS"/>
</dbReference>
<feature type="compositionally biased region" description="Low complexity" evidence="7">
    <location>
        <begin position="284"/>
        <end position="296"/>
    </location>
</feature>
<dbReference type="InterPro" id="IPR035996">
    <property type="entry name" value="4pyrrol_Methylase_sf"/>
</dbReference>
<dbReference type="CDD" id="cd11641">
    <property type="entry name" value="Precorrin-4_C11-MT"/>
    <property type="match status" value="1"/>
</dbReference>
<accession>A0A6N9TP20</accession>
<evidence type="ECO:0000256" key="1">
    <source>
        <dbReference type="ARBA" id="ARBA00004953"/>
    </source>
</evidence>
<dbReference type="Pfam" id="PF00590">
    <property type="entry name" value="TP_methylase"/>
    <property type="match status" value="1"/>
</dbReference>
<dbReference type="InterPro" id="IPR051810">
    <property type="entry name" value="Precorrin_MeTrfase"/>
</dbReference>
<feature type="domain" description="Cobalamin synthesis G N-terminal" evidence="10">
    <location>
        <begin position="381"/>
        <end position="460"/>
    </location>
</feature>
<dbReference type="PROSITE" id="PS00840">
    <property type="entry name" value="SUMT_2"/>
    <property type="match status" value="1"/>
</dbReference>
<dbReference type="AlphaFoldDB" id="A0A6N9TP20"/>
<keyword evidence="4 6" id="KW-0808">Transferase</keyword>
<dbReference type="InterPro" id="IPR014777">
    <property type="entry name" value="4pyrrole_Mease_sub1"/>
</dbReference>
<dbReference type="PANTHER" id="PTHR47036">
    <property type="entry name" value="COBALT-FACTOR III C(17)-METHYLTRANSFERASE-RELATED"/>
    <property type="match status" value="1"/>
</dbReference>
<gene>
    <name evidence="11" type="primary">cobM</name>
    <name evidence="11" type="ORF">G3N55_08125</name>
</gene>
<evidence type="ECO:0000259" key="8">
    <source>
        <dbReference type="Pfam" id="PF00590"/>
    </source>
</evidence>
<dbReference type="InterPro" id="IPR021744">
    <property type="entry name" value="CbiG_N"/>
</dbReference>
<dbReference type="Proteomes" id="UP000469346">
    <property type="component" value="Unassembled WGS sequence"/>
</dbReference>